<evidence type="ECO:0000256" key="2">
    <source>
        <dbReference type="ARBA" id="ARBA00022448"/>
    </source>
</evidence>
<dbReference type="InterPro" id="IPR035668">
    <property type="entry name" value="Amicyanin"/>
</dbReference>
<dbReference type="Gene3D" id="2.60.40.420">
    <property type="entry name" value="Cupredoxins - blue copper proteins"/>
    <property type="match status" value="1"/>
</dbReference>
<dbReference type="InterPro" id="IPR008972">
    <property type="entry name" value="Cupredoxin"/>
</dbReference>
<evidence type="ECO:0000256" key="3">
    <source>
        <dbReference type="ARBA" id="ARBA00022764"/>
    </source>
</evidence>
<organism evidence="7">
    <name type="scientific">hydrocarbon metagenome</name>
    <dbReference type="NCBI Taxonomy" id="938273"/>
    <lineage>
        <taxon>unclassified sequences</taxon>
        <taxon>metagenomes</taxon>
        <taxon>ecological metagenomes</taxon>
    </lineage>
</organism>
<gene>
    <name evidence="7" type="ORF">ASZ90_010069</name>
</gene>
<evidence type="ECO:0000256" key="4">
    <source>
        <dbReference type="ARBA" id="ARBA00022982"/>
    </source>
</evidence>
<reference evidence="7" key="1">
    <citation type="journal article" date="2015" name="Proc. Natl. Acad. Sci. U.S.A.">
        <title>Networks of energetic and metabolic interactions define dynamics in microbial communities.</title>
        <authorList>
            <person name="Embree M."/>
            <person name="Liu J.K."/>
            <person name="Al-Bassam M.M."/>
            <person name="Zengler K."/>
        </authorList>
    </citation>
    <scope>NUCLEOTIDE SEQUENCE</scope>
</reference>
<protein>
    <submittedName>
        <fullName evidence="7">Copper binding protein, plastocyanin/azurin family</fullName>
    </submittedName>
</protein>
<dbReference type="PRINTS" id="PR00155">
    <property type="entry name" value="AMICYANIN"/>
</dbReference>
<proteinExistence type="predicted"/>
<feature type="transmembrane region" description="Helical" evidence="5">
    <location>
        <begin position="129"/>
        <end position="149"/>
    </location>
</feature>
<dbReference type="InterPro" id="IPR052721">
    <property type="entry name" value="ET_Amicyanin"/>
</dbReference>
<keyword evidence="2" id="KW-0813">Transport</keyword>
<comment type="subcellular location">
    <subcellularLocation>
        <location evidence="1">Periplasm</location>
    </subcellularLocation>
</comment>
<dbReference type="InterPro" id="IPR028096">
    <property type="entry name" value="EfeO_Cupredoxin"/>
</dbReference>
<sequence length="154" mass="16167">MKKRMMVAGVLLLLAIGLAACPVQAQETAAVEMSGLAYQPASITVAPGTTVVWTNQDPEDHTVTSTDGTFDSGTIAPGGEFEYTFTEEGTYEYYCTLHPSMTGTVVVEAQEEATPAPENGEPDGEPEEVPLSAAAAIGAPAIAGLFVLMRKRSR</sequence>
<keyword evidence="5" id="KW-1133">Transmembrane helix</keyword>
<dbReference type="EMBL" id="LNQE01001214">
    <property type="protein sequence ID" value="KUG20199.1"/>
    <property type="molecule type" value="Genomic_DNA"/>
</dbReference>
<dbReference type="GO" id="GO:0042597">
    <property type="term" value="C:periplasmic space"/>
    <property type="evidence" value="ECO:0007669"/>
    <property type="project" value="UniProtKB-SubCell"/>
</dbReference>
<dbReference type="InterPro" id="IPR002386">
    <property type="entry name" value="Amicyanin/Pseudoazurin"/>
</dbReference>
<evidence type="ECO:0000313" key="7">
    <source>
        <dbReference type="EMBL" id="KUG20199.1"/>
    </source>
</evidence>
<dbReference type="PROSITE" id="PS51257">
    <property type="entry name" value="PROKAR_LIPOPROTEIN"/>
    <property type="match status" value="1"/>
</dbReference>
<dbReference type="PANTHER" id="PTHR36507:SF1">
    <property type="entry name" value="BLL1555 PROTEIN"/>
    <property type="match status" value="1"/>
</dbReference>
<name>A0A0W8FH55_9ZZZZ</name>
<evidence type="ECO:0000256" key="1">
    <source>
        <dbReference type="ARBA" id="ARBA00004418"/>
    </source>
</evidence>
<dbReference type="Pfam" id="PF13473">
    <property type="entry name" value="Cupredoxin_1"/>
    <property type="match status" value="1"/>
</dbReference>
<accession>A0A0W8FH55</accession>
<evidence type="ECO:0000259" key="6">
    <source>
        <dbReference type="Pfam" id="PF13473"/>
    </source>
</evidence>
<keyword evidence="3" id="KW-0574">Periplasm</keyword>
<keyword evidence="4" id="KW-0249">Electron transport</keyword>
<dbReference type="GO" id="GO:0009055">
    <property type="term" value="F:electron transfer activity"/>
    <property type="evidence" value="ECO:0007669"/>
    <property type="project" value="InterPro"/>
</dbReference>
<dbReference type="CDD" id="cd13921">
    <property type="entry name" value="Amicyanin"/>
    <property type="match status" value="1"/>
</dbReference>
<keyword evidence="5" id="KW-0472">Membrane</keyword>
<dbReference type="GO" id="GO:0005507">
    <property type="term" value="F:copper ion binding"/>
    <property type="evidence" value="ECO:0007669"/>
    <property type="project" value="InterPro"/>
</dbReference>
<dbReference type="SUPFAM" id="SSF49503">
    <property type="entry name" value="Cupredoxins"/>
    <property type="match status" value="1"/>
</dbReference>
<evidence type="ECO:0000256" key="5">
    <source>
        <dbReference type="SAM" id="Phobius"/>
    </source>
</evidence>
<dbReference type="PANTHER" id="PTHR36507">
    <property type="entry name" value="BLL1555 PROTEIN"/>
    <property type="match status" value="1"/>
</dbReference>
<comment type="caution">
    <text evidence="7">The sequence shown here is derived from an EMBL/GenBank/DDBJ whole genome shotgun (WGS) entry which is preliminary data.</text>
</comment>
<dbReference type="AlphaFoldDB" id="A0A0W8FH55"/>
<feature type="domain" description="EfeO-type cupredoxin-like" evidence="6">
    <location>
        <begin position="14"/>
        <end position="107"/>
    </location>
</feature>
<keyword evidence="5" id="KW-0812">Transmembrane</keyword>